<organism evidence="2 3">
    <name type="scientific">Fertoeibacter niger</name>
    <dbReference type="NCBI Taxonomy" id="2656921"/>
    <lineage>
        <taxon>Bacteria</taxon>
        <taxon>Pseudomonadati</taxon>
        <taxon>Pseudomonadota</taxon>
        <taxon>Alphaproteobacteria</taxon>
        <taxon>Rhodobacterales</taxon>
        <taxon>Paracoccaceae</taxon>
        <taxon>Fertoeibacter</taxon>
    </lineage>
</organism>
<dbReference type="Pfam" id="PF13649">
    <property type="entry name" value="Methyltransf_25"/>
    <property type="match status" value="1"/>
</dbReference>
<dbReference type="RefSeq" id="WP_152823886.1">
    <property type="nucleotide sequence ID" value="NZ_WHUT02000001.1"/>
</dbReference>
<keyword evidence="3" id="KW-1185">Reference proteome</keyword>
<reference evidence="2" key="1">
    <citation type="submission" date="2020-05" db="EMBL/GenBank/DDBJ databases">
        <title>Fertoebacter nigrum gen. nov., sp. nov., a new member of the family Rhodobacteraceae.</title>
        <authorList>
            <person name="Szuroczki S."/>
            <person name="Abbaszade G."/>
            <person name="Buni D."/>
            <person name="Schumann P."/>
            <person name="Toth E."/>
        </authorList>
    </citation>
    <scope>NUCLEOTIDE SEQUENCE</scope>
    <source>
        <strain evidence="2">RG-N-1a</strain>
    </source>
</reference>
<name>A0A8X8H0F9_9RHOB</name>
<evidence type="ECO:0000313" key="3">
    <source>
        <dbReference type="Proteomes" id="UP000484076"/>
    </source>
</evidence>
<comment type="caution">
    <text evidence="2">The sequence shown here is derived from an EMBL/GenBank/DDBJ whole genome shotgun (WGS) entry which is preliminary data.</text>
</comment>
<dbReference type="InterPro" id="IPR029063">
    <property type="entry name" value="SAM-dependent_MTases_sf"/>
</dbReference>
<dbReference type="GO" id="GO:0032259">
    <property type="term" value="P:methylation"/>
    <property type="evidence" value="ECO:0007669"/>
    <property type="project" value="UniProtKB-KW"/>
</dbReference>
<dbReference type="InterPro" id="IPR041698">
    <property type="entry name" value="Methyltransf_25"/>
</dbReference>
<proteinExistence type="predicted"/>
<dbReference type="AlphaFoldDB" id="A0A8X8H0F9"/>
<dbReference type="CDD" id="cd02440">
    <property type="entry name" value="AdoMet_MTases"/>
    <property type="match status" value="1"/>
</dbReference>
<sequence>MTAREAFFTIHSGLVREGPGDRDSLDWAVAQAGTGPDARVLDAGCGPGADIASLLAHVPQGHVTALDKHPDFVARVAEAHAADTRVTVREGDMLAPDGLFDLIWSAGAIYNMGITPALIAWRRHLAPEGRVAFSDAAWRHDAPSATARAFWLEYPGMTDRAGIHAQVVAAGYTVIADRWLSDSAWAAYYTPLAARVSALRAAGDPALAEALAETEAELAVWRDHGGDYGYLLVVAEPAA</sequence>
<gene>
    <name evidence="2" type="ORF">GEU84_002405</name>
</gene>
<dbReference type="Gene3D" id="3.40.50.150">
    <property type="entry name" value="Vaccinia Virus protein VP39"/>
    <property type="match status" value="1"/>
</dbReference>
<evidence type="ECO:0000313" key="2">
    <source>
        <dbReference type="EMBL" id="NUB43223.1"/>
    </source>
</evidence>
<accession>A0A8X8H0F9</accession>
<keyword evidence="2" id="KW-0808">Transferase</keyword>
<dbReference type="SUPFAM" id="SSF53335">
    <property type="entry name" value="S-adenosyl-L-methionine-dependent methyltransferases"/>
    <property type="match status" value="1"/>
</dbReference>
<dbReference type="EMBL" id="WHUT02000001">
    <property type="protein sequence ID" value="NUB43223.1"/>
    <property type="molecule type" value="Genomic_DNA"/>
</dbReference>
<dbReference type="PANTHER" id="PTHR43464">
    <property type="entry name" value="METHYLTRANSFERASE"/>
    <property type="match status" value="1"/>
</dbReference>
<keyword evidence="2" id="KW-0489">Methyltransferase</keyword>
<protein>
    <submittedName>
        <fullName evidence="2">Class I SAM-dependent methyltransferase</fullName>
    </submittedName>
</protein>
<feature type="domain" description="Methyltransferase" evidence="1">
    <location>
        <begin position="40"/>
        <end position="129"/>
    </location>
</feature>
<evidence type="ECO:0000259" key="1">
    <source>
        <dbReference type="Pfam" id="PF13649"/>
    </source>
</evidence>
<dbReference type="Proteomes" id="UP000484076">
    <property type="component" value="Unassembled WGS sequence"/>
</dbReference>
<dbReference type="GO" id="GO:0008168">
    <property type="term" value="F:methyltransferase activity"/>
    <property type="evidence" value="ECO:0007669"/>
    <property type="project" value="UniProtKB-KW"/>
</dbReference>